<feature type="binding site" evidence="9">
    <location>
        <position position="193"/>
    </location>
    <ligand>
        <name>Mg(2+)</name>
        <dbReference type="ChEBI" id="CHEBI:18420"/>
    </ligand>
</feature>
<keyword evidence="5 9" id="KW-0460">Magnesium</keyword>
<dbReference type="FunFam" id="1.10.400.10:FF:000003">
    <property type="entry name" value="Guanine nucleotide-binding protein G(S) subunit alpha"/>
    <property type="match status" value="1"/>
</dbReference>
<evidence type="ECO:0000256" key="3">
    <source>
        <dbReference type="ARBA" id="ARBA00022723"/>
    </source>
</evidence>
<evidence type="ECO:0000256" key="6">
    <source>
        <dbReference type="ARBA" id="ARBA00023134"/>
    </source>
</evidence>
<name>A0A7E4WC98_PANRE</name>
<evidence type="ECO:0000256" key="7">
    <source>
        <dbReference type="ARBA" id="ARBA00023224"/>
    </source>
</evidence>
<protein>
    <recommendedName>
        <fullName evidence="10">Guanine nucleotide-binding protein G(s) subunit alpha</fullName>
    </recommendedName>
    <alternativeName>
        <fullName evidence="10">Adenylate cyclase-stimulating G alpha protein</fullName>
    </alternativeName>
</protein>
<keyword evidence="10" id="KW-0472">Membrane</keyword>
<proteinExistence type="inferred from homology"/>
<dbReference type="Proteomes" id="UP000492821">
    <property type="component" value="Unassembled WGS sequence"/>
</dbReference>
<evidence type="ECO:0000313" key="11">
    <source>
        <dbReference type="Proteomes" id="UP000492821"/>
    </source>
</evidence>
<dbReference type="GO" id="GO:0031683">
    <property type="term" value="F:G-protein beta/gamma-subunit complex binding"/>
    <property type="evidence" value="ECO:0007669"/>
    <property type="project" value="UniProtKB-UniRule"/>
</dbReference>
<feature type="binding site" evidence="8">
    <location>
        <begin position="212"/>
        <end position="216"/>
    </location>
    <ligand>
        <name>GTP</name>
        <dbReference type="ChEBI" id="CHEBI:37565"/>
    </ligand>
</feature>
<dbReference type="PANTHER" id="PTHR10218:SF212">
    <property type="entry name" value="G PROTEIN ALPHA S SUBUNIT"/>
    <property type="match status" value="1"/>
</dbReference>
<feature type="binding site" evidence="8">
    <location>
        <begin position="281"/>
        <end position="284"/>
    </location>
    <ligand>
        <name>GTP</name>
        <dbReference type="ChEBI" id="CHEBI:37565"/>
    </ligand>
</feature>
<dbReference type="GO" id="GO:0007191">
    <property type="term" value="P:adenylate cyclase-activating dopamine receptor signaling pathway"/>
    <property type="evidence" value="ECO:0007669"/>
    <property type="project" value="TreeGrafter"/>
</dbReference>
<evidence type="ECO:0000256" key="4">
    <source>
        <dbReference type="ARBA" id="ARBA00022741"/>
    </source>
</evidence>
<dbReference type="FunFam" id="3.40.50.300:FF:006178">
    <property type="entry name" value="Guanine nucleotide-binding protein G(s) subunit alpha isoforms short"/>
    <property type="match status" value="1"/>
</dbReference>
<feature type="binding site" evidence="8">
    <location>
        <begin position="162"/>
        <end position="163"/>
    </location>
    <ligand>
        <name>GTP</name>
        <dbReference type="ChEBI" id="CHEBI:37565"/>
    </ligand>
</feature>
<dbReference type="InterPro" id="IPR027417">
    <property type="entry name" value="P-loop_NTPase"/>
</dbReference>
<dbReference type="GO" id="GO:0003924">
    <property type="term" value="F:GTPase activity"/>
    <property type="evidence" value="ECO:0007669"/>
    <property type="project" value="UniProtKB-UniRule"/>
</dbReference>
<comment type="subunit">
    <text evidence="2 10">G proteins are composed of 3 units; alpha, beta and gamma. The alpha chain contains the guanine nucleotide binding site.</text>
</comment>
<evidence type="ECO:0000313" key="12">
    <source>
        <dbReference type="WBParaSite" id="Pan_g8919.t1"/>
    </source>
</evidence>
<dbReference type="GO" id="GO:0007606">
    <property type="term" value="P:sensory perception of chemical stimulus"/>
    <property type="evidence" value="ECO:0007669"/>
    <property type="project" value="TreeGrafter"/>
</dbReference>
<dbReference type="GO" id="GO:0046872">
    <property type="term" value="F:metal ion binding"/>
    <property type="evidence" value="ECO:0007669"/>
    <property type="project" value="UniProtKB-UniRule"/>
</dbReference>
<dbReference type="PROSITE" id="PS51882">
    <property type="entry name" value="G_ALPHA"/>
    <property type="match status" value="1"/>
</dbReference>
<evidence type="ECO:0000256" key="8">
    <source>
        <dbReference type="PIRSR" id="PIRSR601019-1"/>
    </source>
</evidence>
<keyword evidence="10" id="KW-1003">Cell membrane</keyword>
<comment type="function">
    <text evidence="10">Guanine nucleotide-binding proteins (G proteins) function as transducers in numerous signaling pathways controlled by G protein-coupled receptors (GPCRs).</text>
</comment>
<accession>A0A7E4WC98</accession>
<reference evidence="12" key="2">
    <citation type="submission" date="2020-10" db="UniProtKB">
        <authorList>
            <consortium name="WormBaseParasite"/>
        </authorList>
    </citation>
    <scope>IDENTIFICATION</scope>
</reference>
<reference evidence="11" key="1">
    <citation type="journal article" date="2013" name="Genetics">
        <title>The draft genome and transcriptome of Panagrellus redivivus are shaped by the harsh demands of a free-living lifestyle.</title>
        <authorList>
            <person name="Srinivasan J."/>
            <person name="Dillman A.R."/>
            <person name="Macchietto M.G."/>
            <person name="Heikkinen L."/>
            <person name="Lakso M."/>
            <person name="Fracchia K.M."/>
            <person name="Antoshechkin I."/>
            <person name="Mortazavi A."/>
            <person name="Wong G."/>
            <person name="Sternberg P.W."/>
        </authorList>
    </citation>
    <scope>NUCLEOTIDE SEQUENCE [LARGE SCALE GENOMIC DNA]</scope>
    <source>
        <strain evidence="11">MT8872</strain>
    </source>
</reference>
<dbReference type="Gene3D" id="3.40.50.300">
    <property type="entry name" value="P-loop containing nucleotide triphosphate hydrolases"/>
    <property type="match status" value="1"/>
</dbReference>
<keyword evidence="11" id="KW-1185">Reference proteome</keyword>
<dbReference type="GO" id="GO:0001664">
    <property type="term" value="F:G protein-coupled receptor binding"/>
    <property type="evidence" value="ECO:0007669"/>
    <property type="project" value="TreeGrafter"/>
</dbReference>
<evidence type="ECO:0000256" key="1">
    <source>
        <dbReference type="ARBA" id="ARBA00007172"/>
    </source>
</evidence>
<dbReference type="AlphaFoldDB" id="A0A7E4WC98"/>
<comment type="similarity">
    <text evidence="1 10">Belongs to the G-alpha family. G(s) subfamily.</text>
</comment>
<dbReference type="PRINTS" id="PR00443">
    <property type="entry name" value="GPROTEINAS"/>
</dbReference>
<dbReference type="PRINTS" id="PR00318">
    <property type="entry name" value="GPROTEINA"/>
</dbReference>
<comment type="subcellular location">
    <subcellularLocation>
        <location evidence="10">Cell membrane</location>
    </subcellularLocation>
</comment>
<feature type="binding site" evidence="8">
    <location>
        <position position="353"/>
    </location>
    <ligand>
        <name>GTP</name>
        <dbReference type="ChEBI" id="CHEBI:37565"/>
    </ligand>
</feature>
<keyword evidence="7 10" id="KW-0807">Transducer</keyword>
<keyword evidence="6 8" id="KW-0342">GTP-binding</keyword>
<evidence type="ECO:0000256" key="2">
    <source>
        <dbReference type="ARBA" id="ARBA00011356"/>
    </source>
</evidence>
<organism evidence="11 12">
    <name type="scientific">Panagrellus redivivus</name>
    <name type="common">Microworm</name>
    <dbReference type="NCBI Taxonomy" id="6233"/>
    <lineage>
        <taxon>Eukaryota</taxon>
        <taxon>Metazoa</taxon>
        <taxon>Ecdysozoa</taxon>
        <taxon>Nematoda</taxon>
        <taxon>Chromadorea</taxon>
        <taxon>Rhabditida</taxon>
        <taxon>Tylenchina</taxon>
        <taxon>Panagrolaimomorpha</taxon>
        <taxon>Panagrolaimoidea</taxon>
        <taxon>Panagrolaimidae</taxon>
        <taxon>Panagrellus</taxon>
    </lineage>
</organism>
<dbReference type="GO" id="GO:0005525">
    <property type="term" value="F:GTP binding"/>
    <property type="evidence" value="ECO:0007669"/>
    <property type="project" value="UniProtKB-UniRule"/>
</dbReference>
<keyword evidence="4 8" id="KW-0547">Nucleotide-binding</keyword>
<feature type="binding site" evidence="9">
    <location>
        <position position="58"/>
    </location>
    <ligand>
        <name>Mg(2+)</name>
        <dbReference type="ChEBI" id="CHEBI:18420"/>
    </ligand>
</feature>
<dbReference type="Pfam" id="PF00503">
    <property type="entry name" value="G-alpha"/>
    <property type="match status" value="1"/>
</dbReference>
<evidence type="ECO:0000256" key="5">
    <source>
        <dbReference type="ARBA" id="ARBA00022842"/>
    </source>
</evidence>
<dbReference type="GO" id="GO:0005834">
    <property type="term" value="C:heterotrimeric G-protein complex"/>
    <property type="evidence" value="ECO:0007669"/>
    <property type="project" value="UniProtKB-UniRule"/>
</dbReference>
<keyword evidence="3 9" id="KW-0479">Metal-binding</keyword>
<evidence type="ECO:0000256" key="9">
    <source>
        <dbReference type="PIRSR" id="PIRSR601019-2"/>
    </source>
</evidence>
<dbReference type="CDD" id="cd00066">
    <property type="entry name" value="G-alpha"/>
    <property type="match status" value="1"/>
</dbReference>
<feature type="binding site" evidence="8">
    <location>
        <begin position="187"/>
        <end position="193"/>
    </location>
    <ligand>
        <name>GTP</name>
        <dbReference type="ChEBI" id="CHEBI:37565"/>
    </ligand>
</feature>
<dbReference type="InterPro" id="IPR000367">
    <property type="entry name" value="Gprotein_alpha_S"/>
</dbReference>
<evidence type="ECO:0000256" key="10">
    <source>
        <dbReference type="RuleBase" id="RU369121"/>
    </source>
</evidence>
<dbReference type="InterPro" id="IPR001019">
    <property type="entry name" value="Gprotein_alpha_su"/>
</dbReference>
<feature type="binding site" evidence="8">
    <location>
        <begin position="54"/>
        <end position="59"/>
    </location>
    <ligand>
        <name>GTP</name>
        <dbReference type="ChEBI" id="CHEBI:37565"/>
    </ligand>
</feature>
<dbReference type="SUPFAM" id="SSF47895">
    <property type="entry name" value="Transducin (alpha subunit), insertion domain"/>
    <property type="match status" value="1"/>
</dbReference>
<dbReference type="SUPFAM" id="SSF52540">
    <property type="entry name" value="P-loop containing nucleoside triphosphate hydrolases"/>
    <property type="match status" value="1"/>
</dbReference>
<dbReference type="GO" id="GO:0005737">
    <property type="term" value="C:cytoplasm"/>
    <property type="evidence" value="ECO:0007669"/>
    <property type="project" value="TreeGrafter"/>
</dbReference>
<dbReference type="SMART" id="SM00275">
    <property type="entry name" value="G_alpha"/>
    <property type="match status" value="1"/>
</dbReference>
<dbReference type="InterPro" id="IPR011025">
    <property type="entry name" value="GproteinA_insert"/>
</dbReference>
<dbReference type="PANTHER" id="PTHR10218">
    <property type="entry name" value="GTP-BINDING PROTEIN ALPHA SUBUNIT"/>
    <property type="match status" value="1"/>
</dbReference>
<dbReference type="Gene3D" id="1.10.400.10">
    <property type="entry name" value="GI Alpha 1, domain 2-like"/>
    <property type="match status" value="1"/>
</dbReference>
<dbReference type="WBParaSite" id="Pan_g8919.t1">
    <property type="protein sequence ID" value="Pan_g8919.t1"/>
    <property type="gene ID" value="Pan_g8919"/>
</dbReference>
<sequence length="381" mass="44399">MKFPSLSCFPCTSRAFSDEDPDQFEVNRKIEEEIQREKHIFKATHRLLLLGAGESGKSTIVKQMHILHINGFTEAERRDKVRHIRENLIDGIQTILNSMAKLNPPVNLGDPANQAAFDYVISFSMFKETVFPQELYEYVITCWADKGVQAAFERSNEYQLFDSAEYFISKSEIIRQDNYLPSEQDILRCRAMTTGIKEAKFEIDKVHFQMVDVGGQRSERKMWIQCFNDVTAIVFVCSSSSYNLALAENPSEKRLKESLALFQSVWTNRFLSNKSVILFLNKQDLLAEKIRAGRHRLEAYFPEFDQFPLPAYANYDSYDDLEVVRAKYFIREKFLQITVGDGERQCYPHFTCAVETENIRRVFNDCRDIVIRIQLNKYKVL</sequence>